<dbReference type="Gene3D" id="3.30.300.30">
    <property type="match status" value="1"/>
</dbReference>
<dbReference type="NCBIfam" id="NF009233">
    <property type="entry name" value="PRK12583.1"/>
    <property type="match status" value="1"/>
</dbReference>
<organism evidence="5 6">
    <name type="scientific">Salinisphaera dokdonensis CL-ES53</name>
    <dbReference type="NCBI Taxonomy" id="1304272"/>
    <lineage>
        <taxon>Bacteria</taxon>
        <taxon>Pseudomonadati</taxon>
        <taxon>Pseudomonadota</taxon>
        <taxon>Gammaproteobacteria</taxon>
        <taxon>Salinisphaerales</taxon>
        <taxon>Salinisphaeraceae</taxon>
        <taxon>Salinisphaera</taxon>
    </lineage>
</organism>
<keyword evidence="2" id="KW-0436">Ligase</keyword>
<feature type="domain" description="AMP-dependent synthetase/ligase" evidence="3">
    <location>
        <begin position="26"/>
        <end position="416"/>
    </location>
</feature>
<dbReference type="InterPro" id="IPR020845">
    <property type="entry name" value="AMP-binding_CS"/>
</dbReference>
<dbReference type="PANTHER" id="PTHR43201">
    <property type="entry name" value="ACYL-COA SYNTHETASE"/>
    <property type="match status" value="1"/>
</dbReference>
<dbReference type="CDD" id="cd05917">
    <property type="entry name" value="FACL_like_2"/>
    <property type="match status" value="1"/>
</dbReference>
<dbReference type="InterPro" id="IPR000873">
    <property type="entry name" value="AMP-dep_synth/lig_dom"/>
</dbReference>
<dbReference type="RefSeq" id="WP_353108785.1">
    <property type="nucleotide sequence ID" value="NZ_APND01000001.1"/>
</dbReference>
<evidence type="ECO:0000259" key="4">
    <source>
        <dbReference type="Pfam" id="PF13193"/>
    </source>
</evidence>
<dbReference type="SUPFAM" id="SSF56801">
    <property type="entry name" value="Acetyl-CoA synthetase-like"/>
    <property type="match status" value="1"/>
</dbReference>
<dbReference type="Pfam" id="PF13193">
    <property type="entry name" value="AMP-binding_C"/>
    <property type="match status" value="1"/>
</dbReference>
<dbReference type="Proteomes" id="UP001460888">
    <property type="component" value="Unassembled WGS sequence"/>
</dbReference>
<comment type="similarity">
    <text evidence="1">Belongs to the ATP-dependent AMP-binding enzyme family.</text>
</comment>
<evidence type="ECO:0000256" key="2">
    <source>
        <dbReference type="ARBA" id="ARBA00022598"/>
    </source>
</evidence>
<feature type="domain" description="AMP-binding enzyme C-terminal" evidence="4">
    <location>
        <begin position="467"/>
        <end position="542"/>
    </location>
</feature>
<dbReference type="Pfam" id="PF00501">
    <property type="entry name" value="AMP-binding"/>
    <property type="match status" value="1"/>
</dbReference>
<evidence type="ECO:0000259" key="3">
    <source>
        <dbReference type="Pfam" id="PF00501"/>
    </source>
</evidence>
<evidence type="ECO:0000256" key="1">
    <source>
        <dbReference type="ARBA" id="ARBA00006432"/>
    </source>
</evidence>
<sequence>MSTAEPSYTHGAHSKTLLGDTIGRAFDRAVDQWPDNDALVSCHQSIRWSYAELGEQVDRYAAAFVALGLEPGDRIGIWAHNCAEWLITQYASAKAGLILVNINPAYRRAEVEYALNKVGCRALVVMPRHSSSDYIGILQSLAPELEACTPGALESSALPTLEMIVRLGEERTPGMLNFDELPERVAPEHVTRIAELAPLLQTDEPINIQFTSGTTGRPKGATLSHHNILNNGLFVGEGMGLTDSDRIAVPVPLYHCFGMVMGNLGALTHGAAVIYPAASFEPVATLEAVAAERCTALYGVPTMFIAEMGQPDFADYDLASLRTGIMAGSPCPQAVMQRVIDEMHMDQVTICYGMTETSPVSCQTAVDDEMQARVSTVGRVHPHLEIKIVDVEGRVVPRGEPGEYCTRGYSVMLGYWDDAERTAESIDAARWMHTGDLAVMDEAGYCQIVGRLKDMVIRGGENIYPREIEEYLYRHPAVADVQVVGVPDEKYGEALCAWVQLAADQTLDERELRAFCEGEIAHYKIPRYVRFVEGFPLTVTGKVQKYRMREQMIEELGLKRG</sequence>
<reference evidence="5 6" key="1">
    <citation type="submission" date="2013-03" db="EMBL/GenBank/DDBJ databases">
        <title>Salinisphaera dokdonensis CL-ES53 Genome Sequencing.</title>
        <authorList>
            <person name="Li C."/>
            <person name="Lai Q."/>
            <person name="Shao Z."/>
        </authorList>
    </citation>
    <scope>NUCLEOTIDE SEQUENCE [LARGE SCALE GENOMIC DNA]</scope>
    <source>
        <strain evidence="5 6">CL-ES53</strain>
    </source>
</reference>
<evidence type="ECO:0000313" key="5">
    <source>
        <dbReference type="EMBL" id="MES1927989.1"/>
    </source>
</evidence>
<dbReference type="InterPro" id="IPR045851">
    <property type="entry name" value="AMP-bd_C_sf"/>
</dbReference>
<accession>A0ABV2AWG9</accession>
<dbReference type="Gene3D" id="3.40.50.12780">
    <property type="entry name" value="N-terminal domain of ligase-like"/>
    <property type="match status" value="1"/>
</dbReference>
<name>A0ABV2AWG9_9GAMM</name>
<keyword evidence="6" id="KW-1185">Reference proteome</keyword>
<gene>
    <name evidence="5" type="ORF">SADO_02000</name>
</gene>
<evidence type="ECO:0000313" key="6">
    <source>
        <dbReference type="Proteomes" id="UP001460888"/>
    </source>
</evidence>
<dbReference type="PROSITE" id="PS00455">
    <property type="entry name" value="AMP_BINDING"/>
    <property type="match status" value="1"/>
</dbReference>
<protein>
    <submittedName>
        <fullName evidence="5">AMP-binding domain protein</fullName>
    </submittedName>
</protein>
<dbReference type="EMBL" id="APND01000001">
    <property type="protein sequence ID" value="MES1927989.1"/>
    <property type="molecule type" value="Genomic_DNA"/>
</dbReference>
<comment type="caution">
    <text evidence="5">The sequence shown here is derived from an EMBL/GenBank/DDBJ whole genome shotgun (WGS) entry which is preliminary data.</text>
</comment>
<dbReference type="InterPro" id="IPR025110">
    <property type="entry name" value="AMP-bd_C"/>
</dbReference>
<proteinExistence type="inferred from homology"/>
<dbReference type="PANTHER" id="PTHR43201:SF5">
    <property type="entry name" value="MEDIUM-CHAIN ACYL-COA LIGASE ACSF2, MITOCHONDRIAL"/>
    <property type="match status" value="1"/>
</dbReference>
<dbReference type="InterPro" id="IPR042099">
    <property type="entry name" value="ANL_N_sf"/>
</dbReference>